<keyword evidence="3" id="KW-0255">Endonuclease</keyword>
<protein>
    <submittedName>
        <fullName evidence="8">TIGR00255 family protein</fullName>
    </submittedName>
</protein>
<evidence type="ECO:0000256" key="4">
    <source>
        <dbReference type="ARBA" id="ARBA00022801"/>
    </source>
</evidence>
<sequence>MIKSMTGFGLAAFEDQHYSIQIEIKTLNSKFLDLSFRSPKQFSDKETEVKTLVASLLERGKVNISVEFVSKKEEELPIVIQEDLFERYFQKYSEMAAVVGTQSPDLFKLALQSPNVVLSNTEKSGTKEAWEKVMEVLVQALEDCDQSRIREGRVLMEKFTENLTTIRECLDRIKELVPVRKERLKEKIKNNFSEWVKEQDFDANRFEQELIYYFEKLDISEEIVRLEAHLKLFAEVLGSNKSEGKKMGFVSQELGREINTIGSKANDATIQHQVIDMKDELEKIKEQALNIL</sequence>
<dbReference type="Pfam" id="PF08340">
    <property type="entry name" value="YicC-like_C"/>
    <property type="match status" value="1"/>
</dbReference>
<keyword evidence="2" id="KW-0540">Nuclease</keyword>
<dbReference type="InterPro" id="IPR013551">
    <property type="entry name" value="YicC-like_C"/>
</dbReference>
<gene>
    <name evidence="8" type="ORF">SAMN05192553_105241</name>
</gene>
<dbReference type="EMBL" id="FNZH01000005">
    <property type="protein sequence ID" value="SEJ58494.1"/>
    <property type="molecule type" value="Genomic_DNA"/>
</dbReference>
<dbReference type="PANTHER" id="PTHR30636">
    <property type="entry name" value="UPF0701 PROTEIN YICC"/>
    <property type="match status" value="1"/>
</dbReference>
<dbReference type="GO" id="GO:0004521">
    <property type="term" value="F:RNA endonuclease activity"/>
    <property type="evidence" value="ECO:0007669"/>
    <property type="project" value="InterPro"/>
</dbReference>
<evidence type="ECO:0000259" key="7">
    <source>
        <dbReference type="Pfam" id="PF08340"/>
    </source>
</evidence>
<dbReference type="NCBIfam" id="TIGR00255">
    <property type="entry name" value="YicC/YloC family endoribonuclease"/>
    <property type="match status" value="1"/>
</dbReference>
<dbReference type="AlphaFoldDB" id="A0A1H7A229"/>
<evidence type="ECO:0000313" key="9">
    <source>
        <dbReference type="Proteomes" id="UP000199403"/>
    </source>
</evidence>
<proteinExistence type="inferred from homology"/>
<evidence type="ECO:0000256" key="3">
    <source>
        <dbReference type="ARBA" id="ARBA00022759"/>
    </source>
</evidence>
<feature type="domain" description="Endoribonuclease YicC-like C-terminal" evidence="7">
    <location>
        <begin position="173"/>
        <end position="291"/>
    </location>
</feature>
<dbReference type="Proteomes" id="UP000199403">
    <property type="component" value="Unassembled WGS sequence"/>
</dbReference>
<reference evidence="9" key="1">
    <citation type="submission" date="2016-10" db="EMBL/GenBank/DDBJ databases">
        <authorList>
            <person name="Varghese N."/>
            <person name="Submissions S."/>
        </authorList>
    </citation>
    <scope>NUCLEOTIDE SEQUENCE [LARGE SCALE GENOMIC DNA]</scope>
    <source>
        <strain evidence="9">IBRC-M 10761</strain>
    </source>
</reference>
<comment type="cofactor">
    <cofactor evidence="1">
        <name>a divalent metal cation</name>
        <dbReference type="ChEBI" id="CHEBI:60240"/>
    </cofactor>
</comment>
<organism evidence="8 9">
    <name type="scientific">Cyclobacterium xiamenense</name>
    <dbReference type="NCBI Taxonomy" id="1297121"/>
    <lineage>
        <taxon>Bacteria</taxon>
        <taxon>Pseudomonadati</taxon>
        <taxon>Bacteroidota</taxon>
        <taxon>Cytophagia</taxon>
        <taxon>Cytophagales</taxon>
        <taxon>Cyclobacteriaceae</taxon>
        <taxon>Cyclobacterium</taxon>
    </lineage>
</organism>
<dbReference type="InterPro" id="IPR013527">
    <property type="entry name" value="YicC-like_N"/>
</dbReference>
<dbReference type="GO" id="GO:0016787">
    <property type="term" value="F:hydrolase activity"/>
    <property type="evidence" value="ECO:0007669"/>
    <property type="project" value="UniProtKB-KW"/>
</dbReference>
<feature type="domain" description="Endoribonuclease YicC-like N-terminal" evidence="6">
    <location>
        <begin position="2"/>
        <end position="155"/>
    </location>
</feature>
<dbReference type="RefSeq" id="WP_177179687.1">
    <property type="nucleotide sequence ID" value="NZ_FNZH01000005.1"/>
</dbReference>
<dbReference type="PANTHER" id="PTHR30636:SF3">
    <property type="entry name" value="UPF0701 PROTEIN YICC"/>
    <property type="match status" value="1"/>
</dbReference>
<keyword evidence="4" id="KW-0378">Hydrolase</keyword>
<dbReference type="STRING" id="1416801.SAMN05192553_105241"/>
<dbReference type="InterPro" id="IPR005229">
    <property type="entry name" value="YicC/YloC-like"/>
</dbReference>
<keyword evidence="9" id="KW-1185">Reference proteome</keyword>
<evidence type="ECO:0000256" key="5">
    <source>
        <dbReference type="ARBA" id="ARBA00035648"/>
    </source>
</evidence>
<evidence type="ECO:0000259" key="6">
    <source>
        <dbReference type="Pfam" id="PF03755"/>
    </source>
</evidence>
<comment type="similarity">
    <text evidence="5">Belongs to the YicC/YloC family.</text>
</comment>
<accession>A0A1H7A229</accession>
<evidence type="ECO:0000256" key="1">
    <source>
        <dbReference type="ARBA" id="ARBA00001968"/>
    </source>
</evidence>
<dbReference type="Pfam" id="PF03755">
    <property type="entry name" value="YicC-like_N"/>
    <property type="match status" value="1"/>
</dbReference>
<evidence type="ECO:0000313" key="8">
    <source>
        <dbReference type="EMBL" id="SEJ58494.1"/>
    </source>
</evidence>
<name>A0A1H7A229_9BACT</name>
<evidence type="ECO:0000256" key="2">
    <source>
        <dbReference type="ARBA" id="ARBA00022722"/>
    </source>
</evidence>